<dbReference type="CDD" id="cd03398">
    <property type="entry name" value="PAP2_haloperoxidase"/>
    <property type="match status" value="1"/>
</dbReference>
<dbReference type="AlphaFoldDB" id="I4FLK3"/>
<dbReference type="Pfam" id="PF07705">
    <property type="entry name" value="CARDB"/>
    <property type="match status" value="1"/>
</dbReference>
<dbReference type="Gene3D" id="1.10.606.20">
    <property type="match status" value="1"/>
</dbReference>
<proteinExistence type="predicted"/>
<organism evidence="4 5">
    <name type="scientific">Microcystis aeruginosa PCC 9717</name>
    <dbReference type="NCBI Taxonomy" id="1160286"/>
    <lineage>
        <taxon>Bacteria</taxon>
        <taxon>Bacillati</taxon>
        <taxon>Cyanobacteriota</taxon>
        <taxon>Cyanophyceae</taxon>
        <taxon>Oscillatoriophycideae</taxon>
        <taxon>Chroococcales</taxon>
        <taxon>Microcystaceae</taxon>
        <taxon>Microcystis</taxon>
    </lineage>
</organism>
<accession>I4FLK3</accession>
<evidence type="ECO:0000256" key="1">
    <source>
        <dbReference type="SAM" id="MobiDB-lite"/>
    </source>
</evidence>
<dbReference type="HOGENOM" id="CLU_020920_2_0_3"/>
<name>I4FLK3_MICAE</name>
<dbReference type="InterPro" id="IPR011635">
    <property type="entry name" value="CARDB"/>
</dbReference>
<feature type="compositionally biased region" description="Basic and acidic residues" evidence="1">
    <location>
        <begin position="26"/>
        <end position="36"/>
    </location>
</feature>
<sequence>MPLLFPNLLTMSSTTLITTAQSSPKKPVDDQKKVTENEQIPNSDQGASHVDQLLEQVIGDEDLTLLSLEELDVLLNQVDFLEAVELDTGGGTIPNNGNNQNSTSTSSLTSSPASSPTSRPTSSFTSSFTSSPTPSPTRSLTSSSTSSSTSSVSRPDLVGSFGTINLPSTVNFGAQGSAKVIVTNQGQASASGPSTVKLYISTDGEIDSNDRLLTSVSTNLNLNAGQSVTLDLTYNNNTSVIAAGAYFLIAQVDANNQIPEQLETNNVTSKLVSGLNTNAIIDWNAIALNAIQAEGKAGRGVGPTVGSRLMALVSTAVYDTVQAFNTLYPSYAVNVSAPTNTSLQAAVVGAAYRVLSTQLPEQNSLLSQQVTNSLAEIQDSATAESRGFNFGILVANQSLNLRANDGSSNNTPFTAPSGNYVWTPETLGPTAGVALGANWGGVTPWTIGNIDQFVSQNQLDVTLDGRPDNPNDQGALYAQEIEEVRLYGGLQNTALTTTLRNADQAEMAVFWSYDRADSFRPYGHLNQIAQEIAVREGNTLQEDASLFAALNTALADAVIVAWKEKYTELQPRPDDVIAGGFAANDGIASTVGDPNWKPLLSELIGVNSPPFPDYMSGHSAMGGAFAGVMTEYFGENYVFSAVSQELPGVVRDFDSFYEAGMEDALSRIYGGVHVSEACTDSFEMGLAVGDFVSTSVFQPIV</sequence>
<evidence type="ECO:0000259" key="3">
    <source>
        <dbReference type="Pfam" id="PF17897"/>
    </source>
</evidence>
<dbReference type="InterPro" id="IPR036938">
    <property type="entry name" value="PAP2/HPO_sf"/>
</dbReference>
<comment type="caution">
    <text evidence="4">The sequence shown here is derived from an EMBL/GenBank/DDBJ whole genome shotgun (WGS) entry which is preliminary data.</text>
</comment>
<evidence type="ECO:0000313" key="5">
    <source>
        <dbReference type="Proteomes" id="UP000003172"/>
    </source>
</evidence>
<dbReference type="Gene3D" id="2.60.40.10">
    <property type="entry name" value="Immunoglobulins"/>
    <property type="match status" value="1"/>
</dbReference>
<evidence type="ECO:0000313" key="4">
    <source>
        <dbReference type="EMBL" id="CCH96528.1"/>
    </source>
</evidence>
<feature type="domain" description="CARDB" evidence="2">
    <location>
        <begin position="155"/>
        <end position="270"/>
    </location>
</feature>
<feature type="domain" description="Vanadium chloroperoxidase N-terminal" evidence="3">
    <location>
        <begin position="275"/>
        <end position="433"/>
    </location>
</feature>
<protein>
    <submittedName>
        <fullName evidence="4">Putative phosphoesterase</fullName>
    </submittedName>
</protein>
<dbReference type="PANTHER" id="PTHR34599">
    <property type="entry name" value="PEROXIDASE-RELATED"/>
    <property type="match status" value="1"/>
</dbReference>
<dbReference type="InterPro" id="IPR013783">
    <property type="entry name" value="Ig-like_fold"/>
</dbReference>
<dbReference type="InterPro" id="IPR041067">
    <property type="entry name" value="VCPO_N"/>
</dbReference>
<dbReference type="Proteomes" id="UP000003172">
    <property type="component" value="Unassembled WGS sequence"/>
</dbReference>
<reference evidence="4 5" key="1">
    <citation type="submission" date="2012-04" db="EMBL/GenBank/DDBJ databases">
        <authorList>
            <person name="Genoscope - CEA"/>
        </authorList>
    </citation>
    <scope>NUCLEOTIDE SEQUENCE [LARGE SCALE GENOMIC DNA]</scope>
    <source>
        <strain evidence="4 5">9717</strain>
    </source>
</reference>
<dbReference type="Pfam" id="PF17897">
    <property type="entry name" value="VCPO_N"/>
    <property type="match status" value="1"/>
</dbReference>
<dbReference type="InterPro" id="IPR052559">
    <property type="entry name" value="V-haloperoxidase"/>
</dbReference>
<feature type="compositionally biased region" description="Low complexity" evidence="1">
    <location>
        <begin position="93"/>
        <end position="151"/>
    </location>
</feature>
<evidence type="ECO:0000259" key="2">
    <source>
        <dbReference type="Pfam" id="PF07705"/>
    </source>
</evidence>
<dbReference type="EMBL" id="CAII01000137">
    <property type="protein sequence ID" value="CCH96528.1"/>
    <property type="molecule type" value="Genomic_DNA"/>
</dbReference>
<feature type="region of interest" description="Disordered" evidence="1">
    <location>
        <begin position="18"/>
        <end position="48"/>
    </location>
</feature>
<feature type="compositionally biased region" description="Polar residues" evidence="1">
    <location>
        <begin position="37"/>
        <end position="46"/>
    </location>
</feature>
<gene>
    <name evidence="4" type="ORF">MICAB_2210003</name>
</gene>
<dbReference type="PANTHER" id="PTHR34599:SF1">
    <property type="entry name" value="PHOSPHATIDIC ACID PHOSPHATASE TYPE 2_HALOPEROXIDASE DOMAIN-CONTAINING PROTEIN"/>
    <property type="match status" value="1"/>
</dbReference>
<dbReference type="SUPFAM" id="SSF48317">
    <property type="entry name" value="Acid phosphatase/Vanadium-dependent haloperoxidase"/>
    <property type="match status" value="1"/>
</dbReference>
<feature type="region of interest" description="Disordered" evidence="1">
    <location>
        <begin position="89"/>
        <end position="154"/>
    </location>
</feature>